<feature type="region of interest" description="Disordered" evidence="2">
    <location>
        <begin position="749"/>
        <end position="807"/>
    </location>
</feature>
<dbReference type="GO" id="GO:0005930">
    <property type="term" value="C:axoneme"/>
    <property type="evidence" value="ECO:0007669"/>
    <property type="project" value="TreeGrafter"/>
</dbReference>
<protein>
    <submittedName>
        <fullName evidence="4">Uncharacterized protein</fullName>
    </submittedName>
</protein>
<feature type="compositionally biased region" description="Polar residues" evidence="2">
    <location>
        <begin position="439"/>
        <end position="451"/>
    </location>
</feature>
<dbReference type="PANTHER" id="PTHR14917:SF4">
    <property type="entry name" value="SPERMATOGENESIS-ASSOCIATED 7"/>
    <property type="match status" value="1"/>
</dbReference>
<dbReference type="Pfam" id="PF15244">
    <property type="entry name" value="HSD3"/>
    <property type="match status" value="1"/>
</dbReference>
<accession>A0AA85KCA2</accession>
<dbReference type="Proteomes" id="UP000050795">
    <property type="component" value="Unassembled WGS sequence"/>
</dbReference>
<dbReference type="AlphaFoldDB" id="A0AA85KCA2"/>
<dbReference type="GO" id="GO:0036064">
    <property type="term" value="C:ciliary basal body"/>
    <property type="evidence" value="ECO:0007669"/>
    <property type="project" value="TreeGrafter"/>
</dbReference>
<feature type="compositionally biased region" description="Low complexity" evidence="2">
    <location>
        <begin position="457"/>
        <end position="473"/>
    </location>
</feature>
<feature type="compositionally biased region" description="Basic and acidic residues" evidence="2">
    <location>
        <begin position="764"/>
        <end position="801"/>
    </location>
</feature>
<keyword evidence="1" id="KW-0175">Coiled coil</keyword>
<feature type="region of interest" description="Disordered" evidence="2">
    <location>
        <begin position="439"/>
        <end position="507"/>
    </location>
</feature>
<organism evidence="3 4">
    <name type="scientific">Trichobilharzia regenti</name>
    <name type="common">Nasal bird schistosome</name>
    <dbReference type="NCBI Taxonomy" id="157069"/>
    <lineage>
        <taxon>Eukaryota</taxon>
        <taxon>Metazoa</taxon>
        <taxon>Spiralia</taxon>
        <taxon>Lophotrochozoa</taxon>
        <taxon>Platyhelminthes</taxon>
        <taxon>Trematoda</taxon>
        <taxon>Digenea</taxon>
        <taxon>Strigeidida</taxon>
        <taxon>Schistosomatoidea</taxon>
        <taxon>Schistosomatidae</taxon>
        <taxon>Trichobilharzia</taxon>
    </lineage>
</organism>
<dbReference type="InterPro" id="IPR029357">
    <property type="entry name" value="SPATA7"/>
</dbReference>
<reference evidence="3" key="1">
    <citation type="submission" date="2022-06" db="EMBL/GenBank/DDBJ databases">
        <authorList>
            <person name="Berger JAMES D."/>
            <person name="Berger JAMES D."/>
        </authorList>
    </citation>
    <scope>NUCLEOTIDE SEQUENCE [LARGE SCALE GENOMIC DNA]</scope>
</reference>
<dbReference type="WBParaSite" id="TREG1_68370.1">
    <property type="protein sequence ID" value="TREG1_68370.1"/>
    <property type="gene ID" value="TREG1_68370"/>
</dbReference>
<feature type="compositionally biased region" description="Polar residues" evidence="2">
    <location>
        <begin position="749"/>
        <end position="760"/>
    </location>
</feature>
<reference evidence="4" key="2">
    <citation type="submission" date="2023-11" db="UniProtKB">
        <authorList>
            <consortium name="WormBaseParasite"/>
        </authorList>
    </citation>
    <scope>IDENTIFICATION</scope>
</reference>
<evidence type="ECO:0000313" key="4">
    <source>
        <dbReference type="WBParaSite" id="TREG1_68370.1"/>
    </source>
</evidence>
<name>A0AA85KCA2_TRIRE</name>
<feature type="coiled-coil region" evidence="1">
    <location>
        <begin position="631"/>
        <end position="686"/>
    </location>
</feature>
<evidence type="ECO:0000313" key="3">
    <source>
        <dbReference type="Proteomes" id="UP000050795"/>
    </source>
</evidence>
<evidence type="ECO:0000256" key="1">
    <source>
        <dbReference type="SAM" id="Coils"/>
    </source>
</evidence>
<proteinExistence type="predicted"/>
<evidence type="ECO:0000256" key="2">
    <source>
        <dbReference type="SAM" id="MobiDB-lite"/>
    </source>
</evidence>
<dbReference type="PANTHER" id="PTHR14917">
    <property type="entry name" value="SPERMATOGENESIS-ASSOCIATED PROTEIN 7"/>
    <property type="match status" value="1"/>
</dbReference>
<keyword evidence="3" id="KW-1185">Reference proteome</keyword>
<sequence length="807" mass="90572">MNATITSQSNFDILQGHNEVLPRKCKVSSQILIKQHLDAHYRNIQSAKACIDNSTPYSYFSNPTTRGYRKSSGVHRKPLSSRPETNSLCNLAMVNTFSDDPEVDQIVRRFLLDGDEKYVEPLRFGEDQSMNTGGENACDKYSCVDGVSASIRRLEVDCCSNKTMQQRQSVSNDIMDIYHKKFTKPKPFSPRTIKSNASSKLIGLRCYNPPKRVVRVCQPDSKVILDVKPVIRLNRSNSQCTTDSKIKEKPVPKSVDANQDEVMSHTWESVYHKRVSLNNLQRNPISDGFINRSQNFGKVNQWLNTLPGNSTIHKSETALPTSHAEDLQTIIPENEFIKDNVNPQMINNSVEKEISVENLKDEMNYLKFISSVTEDVLTRGVLTDKNVNTILLEHATLNECGLSTEQLRRAIQHIRSQLNITTQDATELTVGLSHVLDSNSPRLLPYSQTHSKTGEEQSPLQQQQNQERQQYKQPTINYKTTMDIKSPSRATLPPPAPSKESFQPPNLRATVPITTATSVSSKPSENSHPLKNVKTELQQPVITQGVEQLKESKTFPSRSHKILEVEKSLNQMSKDPSTLSARKQILSSRDYGDEKSNQNLYNQEDTLNDQHAILDSSATNTSLHTIITVTNTNSTEEINSLQAQNETTNNTVPGKDLNTLKNHLTIEHAIDDIDSADEEKQNTRQNRVKFASEAEFFSPSYYSEQTTSVSSVTDMTHVSSTSVTNANSTNTDATASELFSSEEVVIVSPSRSPLQISDLNKQGDVSKVKSKEFKDTTDNSDIGERNDKKEAEEETVYKEDFVSDCED</sequence>
<dbReference type="GO" id="GO:0000226">
    <property type="term" value="P:microtubule cytoskeleton organization"/>
    <property type="evidence" value="ECO:0007669"/>
    <property type="project" value="TreeGrafter"/>
</dbReference>